<dbReference type="GO" id="GO:0005524">
    <property type="term" value="F:ATP binding"/>
    <property type="evidence" value="ECO:0007669"/>
    <property type="project" value="UniProtKB-KW"/>
</dbReference>
<sequence>GVSLFKTYILLNSTVYALRGVDIEIRKGEMVAIVGASGSGKTTLLNLLSGLDTPNRGAAFLLGRNIDTMTDAEVSMFRRRNMGFIFQYYNLIPQLTVLENVMLPALMINHPKKEAKERALELIKEVGLERFQNQFPIKLSGGQMQRVTIARAMINDPAVIFADEPTGDLDSQTGKVVIDLIRRFSKEKNTAVILVTHDIAMAKTCDRMIQIGDGKVMSD</sequence>
<evidence type="ECO:0000256" key="4">
    <source>
        <dbReference type="ARBA" id="ARBA00022840"/>
    </source>
</evidence>
<dbReference type="PANTHER" id="PTHR42798:SF7">
    <property type="entry name" value="ALPHA-D-RIBOSE 1-METHYLPHOSPHONATE 5-TRIPHOSPHATE SYNTHASE SUBUNIT PHNL"/>
    <property type="match status" value="1"/>
</dbReference>
<dbReference type="InterPro" id="IPR003439">
    <property type="entry name" value="ABC_transporter-like_ATP-bd"/>
</dbReference>
<name>X1FN14_9ZZZZ</name>
<gene>
    <name evidence="6" type="ORF">S03H2_07182</name>
</gene>
<comment type="similarity">
    <text evidence="1">Belongs to the ABC transporter superfamily.</text>
</comment>
<dbReference type="CDD" id="cd03255">
    <property type="entry name" value="ABC_MJ0796_LolCDE_FtsE"/>
    <property type="match status" value="1"/>
</dbReference>
<dbReference type="AlphaFoldDB" id="X1FN14"/>
<accession>X1FN14</accession>
<dbReference type="GO" id="GO:0016887">
    <property type="term" value="F:ATP hydrolysis activity"/>
    <property type="evidence" value="ECO:0007669"/>
    <property type="project" value="InterPro"/>
</dbReference>
<evidence type="ECO:0000313" key="6">
    <source>
        <dbReference type="EMBL" id="GAH22158.1"/>
    </source>
</evidence>
<reference evidence="6" key="1">
    <citation type="journal article" date="2014" name="Front. Microbiol.">
        <title>High frequency of phylogenetically diverse reductive dehalogenase-homologous genes in deep subseafloor sedimentary metagenomes.</title>
        <authorList>
            <person name="Kawai M."/>
            <person name="Futagami T."/>
            <person name="Toyoda A."/>
            <person name="Takaki Y."/>
            <person name="Nishi S."/>
            <person name="Hori S."/>
            <person name="Arai W."/>
            <person name="Tsubouchi T."/>
            <person name="Morono Y."/>
            <person name="Uchiyama I."/>
            <person name="Ito T."/>
            <person name="Fujiyama A."/>
            <person name="Inagaki F."/>
            <person name="Takami H."/>
        </authorList>
    </citation>
    <scope>NUCLEOTIDE SEQUENCE</scope>
    <source>
        <strain evidence="6">Expedition CK06-06</strain>
    </source>
</reference>
<dbReference type="PROSITE" id="PS00211">
    <property type="entry name" value="ABC_TRANSPORTER_1"/>
    <property type="match status" value="1"/>
</dbReference>
<keyword evidence="3" id="KW-0547">Nucleotide-binding</keyword>
<dbReference type="PANTHER" id="PTHR42798">
    <property type="entry name" value="LIPOPROTEIN-RELEASING SYSTEM ATP-BINDING PROTEIN LOLD"/>
    <property type="match status" value="1"/>
</dbReference>
<dbReference type="EMBL" id="BARU01003271">
    <property type="protein sequence ID" value="GAH22158.1"/>
    <property type="molecule type" value="Genomic_DNA"/>
</dbReference>
<dbReference type="SMART" id="SM00382">
    <property type="entry name" value="AAA"/>
    <property type="match status" value="1"/>
</dbReference>
<dbReference type="GO" id="GO:0098796">
    <property type="term" value="C:membrane protein complex"/>
    <property type="evidence" value="ECO:0007669"/>
    <property type="project" value="UniProtKB-ARBA"/>
</dbReference>
<dbReference type="InterPro" id="IPR017911">
    <property type="entry name" value="MacB-like_ATP-bd"/>
</dbReference>
<dbReference type="PROSITE" id="PS50893">
    <property type="entry name" value="ABC_TRANSPORTER_2"/>
    <property type="match status" value="1"/>
</dbReference>
<evidence type="ECO:0000256" key="2">
    <source>
        <dbReference type="ARBA" id="ARBA00022448"/>
    </source>
</evidence>
<evidence type="ECO:0000256" key="3">
    <source>
        <dbReference type="ARBA" id="ARBA00022741"/>
    </source>
</evidence>
<feature type="domain" description="ABC transporter" evidence="5">
    <location>
        <begin position="2"/>
        <end position="219"/>
    </location>
</feature>
<evidence type="ECO:0000259" key="5">
    <source>
        <dbReference type="PROSITE" id="PS50893"/>
    </source>
</evidence>
<dbReference type="FunFam" id="3.40.50.300:FF:000032">
    <property type="entry name" value="Export ABC transporter ATP-binding protein"/>
    <property type="match status" value="1"/>
</dbReference>
<organism evidence="6">
    <name type="scientific">marine sediment metagenome</name>
    <dbReference type="NCBI Taxonomy" id="412755"/>
    <lineage>
        <taxon>unclassified sequences</taxon>
        <taxon>metagenomes</taxon>
        <taxon>ecological metagenomes</taxon>
    </lineage>
</organism>
<dbReference type="InterPro" id="IPR017871">
    <property type="entry name" value="ABC_transporter-like_CS"/>
</dbReference>
<dbReference type="Gene3D" id="3.40.50.300">
    <property type="entry name" value="P-loop containing nucleotide triphosphate hydrolases"/>
    <property type="match status" value="1"/>
</dbReference>
<keyword evidence="2" id="KW-0813">Transport</keyword>
<dbReference type="Pfam" id="PF00005">
    <property type="entry name" value="ABC_tran"/>
    <property type="match status" value="1"/>
</dbReference>
<protein>
    <recommendedName>
        <fullName evidence="5">ABC transporter domain-containing protein</fullName>
    </recommendedName>
</protein>
<dbReference type="SUPFAM" id="SSF52540">
    <property type="entry name" value="P-loop containing nucleoside triphosphate hydrolases"/>
    <property type="match status" value="1"/>
</dbReference>
<proteinExistence type="inferred from homology"/>
<dbReference type="InterPro" id="IPR027417">
    <property type="entry name" value="P-loop_NTPase"/>
</dbReference>
<comment type="caution">
    <text evidence="6">The sequence shown here is derived from an EMBL/GenBank/DDBJ whole genome shotgun (WGS) entry which is preliminary data.</text>
</comment>
<keyword evidence="4" id="KW-0067">ATP-binding</keyword>
<feature type="non-terminal residue" evidence="6">
    <location>
        <position position="1"/>
    </location>
</feature>
<dbReference type="InterPro" id="IPR003593">
    <property type="entry name" value="AAA+_ATPase"/>
</dbReference>
<dbReference type="GO" id="GO:0022857">
    <property type="term" value="F:transmembrane transporter activity"/>
    <property type="evidence" value="ECO:0007669"/>
    <property type="project" value="UniProtKB-ARBA"/>
</dbReference>
<evidence type="ECO:0000256" key="1">
    <source>
        <dbReference type="ARBA" id="ARBA00005417"/>
    </source>
</evidence>